<keyword evidence="4" id="KW-0479">Metal-binding</keyword>
<comment type="catalytic activity">
    <reaction evidence="4">
        <text>Exonucleolytic cleavage in the 5'- to 3'-direction to yield nucleoside 5'-phosphates.</text>
        <dbReference type="EC" id="3.1.11.3"/>
    </reaction>
</comment>
<dbReference type="GO" id="GO:0017108">
    <property type="term" value="F:5'-flap endonuclease activity"/>
    <property type="evidence" value="ECO:0007669"/>
    <property type="project" value="UniProtKB-UniRule"/>
</dbReference>
<keyword evidence="4" id="KW-0244">Early protein</keyword>
<dbReference type="InterPro" id="IPR043666">
    <property type="entry name" value="FEN_D15-like"/>
</dbReference>
<feature type="binding site" evidence="4">
    <location>
        <position position="83"/>
    </location>
    <ligand>
        <name>DNA</name>
        <dbReference type="ChEBI" id="CHEBI:16991"/>
    </ligand>
</feature>
<feature type="binding site" evidence="4">
    <location>
        <position position="214"/>
    </location>
    <ligand>
        <name>K(+)</name>
        <dbReference type="ChEBI" id="CHEBI:29103"/>
    </ligand>
</feature>
<dbReference type="GO" id="GO:0051908">
    <property type="term" value="F:double-stranded DNA 5'-3' DNA exonuclease activity"/>
    <property type="evidence" value="ECO:0007669"/>
    <property type="project" value="UniProtKB-EC"/>
</dbReference>
<evidence type="ECO:0000259" key="5">
    <source>
        <dbReference type="SMART" id="SM00475"/>
    </source>
</evidence>
<protein>
    <recommendedName>
        <fullName evidence="4">Flap endonuclease</fullName>
        <shortName evidence="4">FEN</shortName>
        <ecNumber evidence="4">3.1.11.-</ecNumber>
    </recommendedName>
    <alternativeName>
        <fullName evidence="4">5'-3' exonuclease</fullName>
    </alternativeName>
    <alternativeName>
        <fullName evidence="4">Exodeoxyribonuclease</fullName>
        <ecNumber evidence="4">3.1.11.3</ecNumber>
    </alternativeName>
</protein>
<dbReference type="CDD" id="cd09898">
    <property type="entry name" value="H3TH_53EXO"/>
    <property type="match status" value="1"/>
</dbReference>
<dbReference type="GO" id="GO:0033567">
    <property type="term" value="P:DNA replication, Okazaki fragment processing"/>
    <property type="evidence" value="ECO:0007669"/>
    <property type="project" value="UniProtKB-UniRule"/>
</dbReference>
<dbReference type="InterPro" id="IPR036279">
    <property type="entry name" value="5-3_exonuclease_C_sf"/>
</dbReference>
<evidence type="ECO:0000256" key="2">
    <source>
        <dbReference type="ARBA" id="ARBA00022801"/>
    </source>
</evidence>
<organism evidence="6 7">
    <name type="scientific">Vibrio phage JSF10</name>
    <dbReference type="NCBI Taxonomy" id="1983593"/>
    <lineage>
        <taxon>Viruses</taxon>
        <taxon>Duplodnaviria</taxon>
        <taxon>Heunggongvirae</taxon>
        <taxon>Uroviricota</taxon>
        <taxon>Caudoviricetes</taxon>
        <taxon>Demerecviridae</taxon>
        <taxon>Ermolyevavirinae</taxon>
        <taxon>Jesfedecavirus</taxon>
        <taxon>Jesfedecavirus JSF10</taxon>
    </lineage>
</organism>
<feature type="binding site" evidence="4">
    <location>
        <position position="157"/>
    </location>
    <ligand>
        <name>Mg(2+)</name>
        <dbReference type="ChEBI" id="CHEBI:18420"/>
        <label>2</label>
        <note>catalytic</note>
    </ligand>
</feature>
<keyword evidence="6" id="KW-0808">Transferase</keyword>
<dbReference type="Pfam" id="PF02739">
    <property type="entry name" value="5_3_exonuc_N"/>
    <property type="match status" value="1"/>
</dbReference>
<dbReference type="SMART" id="SM00279">
    <property type="entry name" value="HhH2"/>
    <property type="match status" value="1"/>
</dbReference>
<keyword evidence="6" id="KW-0548">Nucleotidyltransferase</keyword>
<dbReference type="EC" id="3.1.11.3" evidence="4"/>
<dbReference type="SUPFAM" id="SSF47807">
    <property type="entry name" value="5' to 3' exonuclease, C-terminal subdomain"/>
    <property type="match status" value="1"/>
</dbReference>
<dbReference type="GO" id="GO:0003677">
    <property type="term" value="F:DNA binding"/>
    <property type="evidence" value="ECO:0007669"/>
    <property type="project" value="UniProtKB-UniRule"/>
</dbReference>
<dbReference type="Gene3D" id="1.10.150.20">
    <property type="entry name" value="5' to 3' exonuclease, C-terminal subdomain"/>
    <property type="match status" value="1"/>
</dbReference>
<dbReference type="InterPro" id="IPR020045">
    <property type="entry name" value="DNA_polI_H3TH"/>
</dbReference>
<reference evidence="6 7" key="1">
    <citation type="journal article" date="2017" name="Sci. Rep.">
        <title>Analysis of the CRISPR-Cas system in bacteriophages active on epidemic strains of Vibrio cholerae in Bangladesh.</title>
        <authorList>
            <person name="Naser I.B."/>
            <person name="Hoque M.M."/>
            <person name="Nahid M.A."/>
            <person name="Tareq T.M."/>
            <person name="Rocky M.K."/>
            <person name="Faruque S.M."/>
        </authorList>
    </citation>
    <scope>NUCLEOTIDE SEQUENCE [LARGE SCALE GENOMIC DNA]</scope>
</reference>
<dbReference type="Gene3D" id="3.40.50.1010">
    <property type="entry name" value="5'-nuclease"/>
    <property type="match status" value="1"/>
</dbReference>
<feature type="binding site" evidence="4">
    <location>
        <position position="211"/>
    </location>
    <ligand>
        <name>K(+)</name>
        <dbReference type="ChEBI" id="CHEBI:29103"/>
    </ligand>
</feature>
<dbReference type="PANTHER" id="PTHR42646">
    <property type="entry name" value="FLAP ENDONUCLEASE XNI"/>
    <property type="match status" value="1"/>
</dbReference>
<comment type="function">
    <text evidence="4">Catalyzes both the 5'-exonucleolytic and structure-specific endonucleolytic hydrolysis of DNA branched nucleic acid molecules and probably plays a role in viral genome replication. Active on flap (branched duplex DNA containing a free single-stranded 5'-end), 5'overhangs and pseudo-Y structures. The substrates require a free, single-stranded 5' end, with endonucleolytic hydrolysis occurring at the junction of double- and single-stranded DNA. This function may be used for example to trim such branched molecules generated by Okazaki fragments synthesis during replication.</text>
</comment>
<dbReference type="EC" id="3.1.11.-" evidence="4"/>
<dbReference type="OrthoDB" id="4855at10239"/>
<dbReference type="InterPro" id="IPR002421">
    <property type="entry name" value="5-3_exonuclease"/>
</dbReference>
<dbReference type="GO" id="GO:0046872">
    <property type="term" value="F:metal ion binding"/>
    <property type="evidence" value="ECO:0007669"/>
    <property type="project" value="UniProtKB-UniRule"/>
</dbReference>
<dbReference type="GO" id="GO:0039693">
    <property type="term" value="P:viral DNA genome replication"/>
    <property type="evidence" value="ECO:0007669"/>
    <property type="project" value="UniProtKB-UniRule"/>
</dbReference>
<keyword evidence="4" id="KW-0235">DNA replication</keyword>
<accession>A0A2D0YLV7</accession>
<dbReference type="InterPro" id="IPR038969">
    <property type="entry name" value="FEN"/>
</dbReference>
<keyword evidence="4" id="KW-1194">Viral DNA replication</keyword>
<dbReference type="InterPro" id="IPR008918">
    <property type="entry name" value="HhH2"/>
</dbReference>
<dbReference type="RefSeq" id="YP_009618483.1">
    <property type="nucleotide sequence ID" value="NC_042074.1"/>
</dbReference>
<evidence type="ECO:0000313" key="6">
    <source>
        <dbReference type="EMBL" id="ASV43456.1"/>
    </source>
</evidence>
<evidence type="ECO:0000313" key="7">
    <source>
        <dbReference type="Proteomes" id="UP000241249"/>
    </source>
</evidence>
<keyword evidence="4" id="KW-0630">Potassium</keyword>
<dbReference type="SMART" id="SM00475">
    <property type="entry name" value="53EXOc"/>
    <property type="match status" value="1"/>
</dbReference>
<feature type="chain" id="PRO_5026398485" description="Flap endonuclease" evidence="4">
    <location>
        <begin position="1"/>
        <end position="298"/>
    </location>
</feature>
<feature type="region of interest" description="Helical arch" evidence="4">
    <location>
        <begin position="82"/>
        <end position="116"/>
    </location>
</feature>
<keyword evidence="2 4" id="KW-0378">Hydrolase</keyword>
<dbReference type="PANTHER" id="PTHR42646:SF4">
    <property type="entry name" value="5'-3' EXONUCLEASE FAMILY PROTEIN"/>
    <property type="match status" value="1"/>
</dbReference>
<evidence type="ECO:0000256" key="4">
    <source>
        <dbReference type="HAMAP-Rule" id="MF_04140"/>
    </source>
</evidence>
<feature type="binding site" evidence="4">
    <location>
        <position position="203"/>
    </location>
    <ligand>
        <name>Mg(2+)</name>
        <dbReference type="ChEBI" id="CHEBI:18420"/>
        <label>3</label>
    </ligand>
</feature>
<feature type="binding site" evidence="4">
    <location>
        <position position="157"/>
    </location>
    <ligand>
        <name>Mg(2+)</name>
        <dbReference type="ChEBI" id="CHEBI:18420"/>
        <label>3</label>
    </ligand>
</feature>
<dbReference type="Pfam" id="PF01367">
    <property type="entry name" value="5_3_exonuc"/>
    <property type="match status" value="1"/>
</dbReference>
<proteinExistence type="inferred from homology"/>
<sequence length="298" mass="34422">MSNIDLSSWDAGIEDAMIPNTNLMLVDALNLAFRYKHKNAKDFAADYIKTINSLAKSYHAAKVIMLTDFKGSSYRKELHPLYKSDRKKQFENQTEEEKQASDEFFAEFNKALDMASQAFTLVKLEKVEADDVATFFVEAFEDGEHFDHIWLISTDKDWDELLGENVSRFSYTTRREYTKDNFYEHHACDTPEQYTSIKAIMGDQGDSVYGVDGIGVKRAYNLVRQYGSVFDIADLLPIEGKQLYIQKLNESYDKLLLNAQLVDLRGWHREAIAHPDPENITYLENIVSELKEKFHATY</sequence>
<keyword evidence="1 4" id="KW-0540">Nuclease</keyword>
<evidence type="ECO:0000256" key="3">
    <source>
        <dbReference type="ARBA" id="ARBA00023125"/>
    </source>
</evidence>
<comment type="cofactor">
    <cofactor evidence="4">
        <name>Mg(2+)</name>
        <dbReference type="ChEBI" id="CHEBI:18420"/>
    </cofactor>
    <cofactor evidence="4">
        <name>K(+)</name>
        <dbReference type="ChEBI" id="CHEBI:29103"/>
    </cofactor>
    <text evidence="4">Binds divalent metal cations, probably Mg(2+). In vitro low metal concentrations selectively stimulate the endonuclease reaction. Endonuclease activity is suggested to require only the first cation, whereas exonuclease activity is suggested to require binding of both. High pH favors the exonuclase activity whereas low pH favors the endonuclease activity. Metal ions enhance substrate binding. K(+) is bound to the H3TH region.</text>
</comment>
<feature type="binding site" evidence="4">
    <location>
        <position position="130"/>
    </location>
    <ligand>
        <name>Mg(2+)</name>
        <dbReference type="ChEBI" id="CHEBI:18420"/>
        <label>1</label>
        <note>catalytic</note>
    </ligand>
</feature>
<dbReference type="EMBL" id="KY883654">
    <property type="protein sequence ID" value="ASV43456.1"/>
    <property type="molecule type" value="Genomic_DNA"/>
</dbReference>
<keyword evidence="4" id="KW-0255">Endonuclease</keyword>
<feature type="domain" description="5'-3' exonuclease" evidence="5">
    <location>
        <begin position="21"/>
        <end position="273"/>
    </location>
</feature>
<dbReference type="InterPro" id="IPR029060">
    <property type="entry name" value="PIN-like_dom_sf"/>
</dbReference>
<feature type="binding site" evidence="4">
    <location>
        <position position="155"/>
    </location>
    <ligand>
        <name>Mg(2+)</name>
        <dbReference type="ChEBI" id="CHEBI:18420"/>
        <label>2</label>
        <note>catalytic</note>
    </ligand>
</feature>
<feature type="binding site" evidence="4">
    <location>
        <position position="130"/>
    </location>
    <ligand>
        <name>Mg(2+)</name>
        <dbReference type="ChEBI" id="CHEBI:18420"/>
        <label>2</label>
        <note>catalytic</note>
    </ligand>
</feature>
<dbReference type="GO" id="GO:0016779">
    <property type="term" value="F:nucleotidyltransferase activity"/>
    <property type="evidence" value="ECO:0007669"/>
    <property type="project" value="UniProtKB-KW"/>
</dbReference>
<dbReference type="GeneID" id="40095030"/>
<dbReference type="HAMAP" id="MF_04140">
    <property type="entry name" value="FEN_T5"/>
    <property type="match status" value="1"/>
</dbReference>
<keyword evidence="3 4" id="KW-0238">DNA-binding</keyword>
<dbReference type="Proteomes" id="UP000241249">
    <property type="component" value="Segment"/>
</dbReference>
<dbReference type="SUPFAM" id="SSF88723">
    <property type="entry name" value="PIN domain-like"/>
    <property type="match status" value="1"/>
</dbReference>
<name>A0A2D0YLV7_9CAUD</name>
<dbReference type="KEGG" id="vg:40095030"/>
<keyword evidence="7" id="KW-1185">Reference proteome</keyword>
<keyword evidence="4" id="KW-0460">Magnesium</keyword>
<feature type="region of interest" description="DNA-binding; H3TH" evidence="4">
    <location>
        <begin position="190"/>
        <end position="226"/>
    </location>
</feature>
<evidence type="ECO:0000256" key="1">
    <source>
        <dbReference type="ARBA" id="ARBA00022722"/>
    </source>
</evidence>
<dbReference type="InterPro" id="IPR020046">
    <property type="entry name" value="5-3_exonucl_a-hlix_arch_N"/>
</dbReference>
<keyword evidence="4" id="KW-0269">Exonuclease</keyword>
<comment type="domain">
    <text evidence="4">Three alpha-helices form a helical arch which forms a hole in the protein and through which the 5' flap of the scissile ssDNA is threaded.</text>
</comment>